<gene>
    <name evidence="10" type="ORF">H9Y05_03665</name>
</gene>
<evidence type="ECO:0000256" key="9">
    <source>
        <dbReference type="SAM" id="Phobius"/>
    </source>
</evidence>
<protein>
    <submittedName>
        <fullName evidence="10">Glycosyltransferase family 39 protein</fullName>
    </submittedName>
</protein>
<evidence type="ECO:0000256" key="7">
    <source>
        <dbReference type="ARBA" id="ARBA00022989"/>
    </source>
</evidence>
<evidence type="ECO:0000256" key="2">
    <source>
        <dbReference type="ARBA" id="ARBA00004586"/>
    </source>
</evidence>
<dbReference type="EMBL" id="JACVEL010000002">
    <property type="protein sequence ID" value="MBC9811564.1"/>
    <property type="molecule type" value="Genomic_DNA"/>
</dbReference>
<keyword evidence="3" id="KW-0328">Glycosyltransferase</keyword>
<feature type="transmembrane region" description="Helical" evidence="9">
    <location>
        <begin position="290"/>
        <end position="307"/>
    </location>
</feature>
<dbReference type="AlphaFoldDB" id="A0A8J6PHG7"/>
<keyword evidence="11" id="KW-1185">Reference proteome</keyword>
<feature type="transmembrane region" description="Helical" evidence="9">
    <location>
        <begin position="260"/>
        <end position="283"/>
    </location>
</feature>
<dbReference type="Proteomes" id="UP000652681">
    <property type="component" value="Unassembled WGS sequence"/>
</dbReference>
<feature type="transmembrane region" description="Helical" evidence="9">
    <location>
        <begin position="96"/>
        <end position="114"/>
    </location>
</feature>
<evidence type="ECO:0000313" key="11">
    <source>
        <dbReference type="Proteomes" id="UP000652681"/>
    </source>
</evidence>
<feature type="transmembrane region" description="Helical" evidence="9">
    <location>
        <begin position="210"/>
        <end position="235"/>
    </location>
</feature>
<reference evidence="10" key="1">
    <citation type="submission" date="2020-09" db="EMBL/GenBank/DDBJ databases">
        <title>Taishania pollutisoli gen. nov., sp. nov., Isolated from Tetrabromobisphenol A-Contaminated Soil.</title>
        <authorList>
            <person name="Chen Q."/>
        </authorList>
    </citation>
    <scope>NUCLEOTIDE SEQUENCE</scope>
    <source>
        <strain evidence="10">CZZ-1</strain>
    </source>
</reference>
<sequence>MKQSVWTDYKLILWTALLLRLIAAIFSQGYGMHDDHFLVIEASGSWVEGYDYNKWLPWNPLNKGPEGHSFTYVGLNFFFFYLLKLIGIVDPKIMMLLVRIVHALFSMLTVVYGIKITEKLSNRRVAKIVGWLLAALWVMPFLSVRQLFEFTPIPFLMMGIWLLLKDEKRATNFLYAGLLMGLALSFRYQIGVFAIGVAAVYFFQWKWKPFFLFCAGVLAAFVITQGLVDFIIWGYPFAEMMGYVTYNMNEGTKYLPNTNYFMYFYVLIGVLLVPLGLLIFTGFFKVKKEYLILFIPALLFLLFHTWYPNRQERFILTILPVFIILGVMGFEHLKKNGFDSKLWRYSWIVFWILNIPLLVFTTLMYSKKSRVEAMYSIYEPNMHPKNVLMEGTGSNKTSLMPRFYSKDWAGAYLDRTDAGQPLTVAEGMEYDYIFFFDEEKLPERIAEYKTIYPKMKLHQKCYPSTLDVLLRKMNPRNSNEYIEVWKTNR</sequence>
<evidence type="ECO:0000256" key="3">
    <source>
        <dbReference type="ARBA" id="ARBA00022676"/>
    </source>
</evidence>
<evidence type="ECO:0000256" key="5">
    <source>
        <dbReference type="ARBA" id="ARBA00022692"/>
    </source>
</evidence>
<comment type="subcellular location">
    <subcellularLocation>
        <location evidence="1">Endomembrane system</location>
        <topology evidence="1">Multi-pass membrane protein</topology>
    </subcellularLocation>
    <subcellularLocation>
        <location evidence="2">Endoplasmic reticulum membrane</location>
    </subcellularLocation>
</comment>
<dbReference type="GO" id="GO:0012505">
    <property type="term" value="C:endomembrane system"/>
    <property type="evidence" value="ECO:0007669"/>
    <property type="project" value="UniProtKB-SubCell"/>
</dbReference>
<keyword evidence="6" id="KW-0256">Endoplasmic reticulum</keyword>
<evidence type="ECO:0000313" key="10">
    <source>
        <dbReference type="EMBL" id="MBC9811564.1"/>
    </source>
</evidence>
<evidence type="ECO:0000256" key="1">
    <source>
        <dbReference type="ARBA" id="ARBA00004127"/>
    </source>
</evidence>
<dbReference type="InterPro" id="IPR005599">
    <property type="entry name" value="GPI_mannosylTrfase"/>
</dbReference>
<keyword evidence="7 9" id="KW-1133">Transmembrane helix</keyword>
<feature type="transmembrane region" description="Helical" evidence="9">
    <location>
        <begin position="345"/>
        <end position="365"/>
    </location>
</feature>
<organism evidence="10 11">
    <name type="scientific">Taishania pollutisoli</name>
    <dbReference type="NCBI Taxonomy" id="2766479"/>
    <lineage>
        <taxon>Bacteria</taxon>
        <taxon>Pseudomonadati</taxon>
        <taxon>Bacteroidota</taxon>
        <taxon>Flavobacteriia</taxon>
        <taxon>Flavobacteriales</taxon>
        <taxon>Crocinitomicaceae</taxon>
        <taxon>Taishania</taxon>
    </lineage>
</organism>
<feature type="transmembrane region" description="Helical" evidence="9">
    <location>
        <begin position="176"/>
        <end position="203"/>
    </location>
</feature>
<feature type="transmembrane region" description="Helical" evidence="9">
    <location>
        <begin position="70"/>
        <end position="89"/>
    </location>
</feature>
<dbReference type="RefSeq" id="WP_216713542.1">
    <property type="nucleotide sequence ID" value="NZ_JACVEL010000002.1"/>
</dbReference>
<dbReference type="GO" id="GO:0000030">
    <property type="term" value="F:mannosyltransferase activity"/>
    <property type="evidence" value="ECO:0007669"/>
    <property type="project" value="TreeGrafter"/>
</dbReference>
<dbReference type="Pfam" id="PF03901">
    <property type="entry name" value="Glyco_transf_22"/>
    <property type="match status" value="1"/>
</dbReference>
<feature type="transmembrane region" description="Helical" evidence="9">
    <location>
        <begin position="126"/>
        <end position="142"/>
    </location>
</feature>
<feature type="transmembrane region" description="Helical" evidence="9">
    <location>
        <begin position="313"/>
        <end position="333"/>
    </location>
</feature>
<evidence type="ECO:0000256" key="8">
    <source>
        <dbReference type="ARBA" id="ARBA00023136"/>
    </source>
</evidence>
<evidence type="ECO:0000256" key="4">
    <source>
        <dbReference type="ARBA" id="ARBA00022679"/>
    </source>
</evidence>
<keyword evidence="5 9" id="KW-0812">Transmembrane</keyword>
<feature type="transmembrane region" description="Helical" evidence="9">
    <location>
        <begin position="147"/>
        <end position="164"/>
    </location>
</feature>
<dbReference type="PANTHER" id="PTHR22760">
    <property type="entry name" value="GLYCOSYLTRANSFERASE"/>
    <property type="match status" value="1"/>
</dbReference>
<keyword evidence="4" id="KW-0808">Transferase</keyword>
<name>A0A8J6PHG7_9FLAO</name>
<evidence type="ECO:0000256" key="6">
    <source>
        <dbReference type="ARBA" id="ARBA00022824"/>
    </source>
</evidence>
<keyword evidence="8 9" id="KW-0472">Membrane</keyword>
<comment type="caution">
    <text evidence="10">The sequence shown here is derived from an EMBL/GenBank/DDBJ whole genome shotgun (WGS) entry which is preliminary data.</text>
</comment>
<proteinExistence type="predicted"/>
<accession>A0A8J6PHG7</accession>